<dbReference type="GO" id="GO:0003723">
    <property type="term" value="F:RNA binding"/>
    <property type="evidence" value="ECO:0007669"/>
    <property type="project" value="InterPro"/>
</dbReference>
<evidence type="ECO:0000256" key="3">
    <source>
        <dbReference type="SAM" id="MobiDB-lite"/>
    </source>
</evidence>
<dbReference type="InterPro" id="IPR011990">
    <property type="entry name" value="TPR-like_helical_dom_sf"/>
</dbReference>
<organism evidence="4 5">
    <name type="scientific">Colocasia esculenta</name>
    <name type="common">Wild taro</name>
    <name type="synonym">Arum esculentum</name>
    <dbReference type="NCBI Taxonomy" id="4460"/>
    <lineage>
        <taxon>Eukaryota</taxon>
        <taxon>Viridiplantae</taxon>
        <taxon>Streptophyta</taxon>
        <taxon>Embryophyta</taxon>
        <taxon>Tracheophyta</taxon>
        <taxon>Spermatophyta</taxon>
        <taxon>Magnoliopsida</taxon>
        <taxon>Liliopsida</taxon>
        <taxon>Araceae</taxon>
        <taxon>Aroideae</taxon>
        <taxon>Colocasieae</taxon>
        <taxon>Colocasia</taxon>
    </lineage>
</organism>
<dbReference type="Gene3D" id="1.25.40.10">
    <property type="entry name" value="Tetratricopeptide repeat domain"/>
    <property type="match status" value="5"/>
</dbReference>
<dbReference type="PANTHER" id="PTHR47926:SF347">
    <property type="entry name" value="PENTATRICOPEPTIDE REPEAT-CONTAINING PROTEIN"/>
    <property type="match status" value="1"/>
</dbReference>
<dbReference type="Pfam" id="PF20431">
    <property type="entry name" value="E_motif"/>
    <property type="match status" value="1"/>
</dbReference>
<gene>
    <name evidence="4" type="ORF">Taro_018963</name>
</gene>
<dbReference type="OrthoDB" id="1871818at2759"/>
<feature type="repeat" description="PPR" evidence="2">
    <location>
        <begin position="87"/>
        <end position="117"/>
    </location>
</feature>
<feature type="region of interest" description="Disordered" evidence="3">
    <location>
        <begin position="647"/>
        <end position="673"/>
    </location>
</feature>
<protein>
    <recommendedName>
        <fullName evidence="6">Pentatricopeptide repeat-containing protein</fullName>
    </recommendedName>
</protein>
<feature type="repeat" description="PPR" evidence="2">
    <location>
        <begin position="324"/>
        <end position="358"/>
    </location>
</feature>
<dbReference type="FunFam" id="1.25.40.10:FF:000285">
    <property type="entry name" value="Pentatricopeptide repeat-containing protein, chloroplastic"/>
    <property type="match status" value="1"/>
</dbReference>
<feature type="repeat" description="PPR" evidence="2">
    <location>
        <begin position="425"/>
        <end position="459"/>
    </location>
</feature>
<sequence length="712" mass="77663">MQVAAGYSLSTTATAFAAAIVARRITDLVNRGLSEEALRFYQHLHASGVPGDTAFLPSVLKACSSPPSRPLLLQLHSTIIRSGHYADTVTANSMLSAYSRHSRVAQARKVFDDMPGRDAATWSSIISCYVRNGYLQEPVDLFMEMQYFGLSQKPELTAMILSVCGRLGNLRLGKEIHARSVCLGQVDACVLLSTALVDMYSRCREFFSATRVFEMMPVKNEVSWTAMISGCTVNGLYELSFDVLKAMVAQGIQPNRATLATVLPVCDKLGSEALSRGKEIHGYVLRHELESEPQVAGALIDMYGRCERGDSFAWRVFGSTEARDVVTWSLMIRNCSEKGDCRGAMKLFQQMQMEGTKPNSATILSLLSVRLGSSTVDCSLKLHGHIWKSGLISDVSVGNSLIHMYAKCGYFSSSIHVFEEMPVKDTASWSSAISCYGNHGRGGEALKLFYEMRGLGIAPDNIAWLAILSACNHSGLVDEGKELFDLMTEECPPGMEHYACYVDLLGRSGRLDDACEVVRKMPSRPSPRIWTSLVSACRTHGRFEAADGLARWLIALEAGNAANYTLLSMVRAETGDWSGTEEVRRVMKQRCMEKSRGCSRLEVSDATGSPSKKSSKPKGDPQSSSINGSLMSSHFDAAAPALWDSQLNWEDPAGDDDGSCKRPHPGGDDEDDANLAAIALMSLLDRACRSSSGNLGRSASGKLNRPRPPCRQ</sequence>
<feature type="region of interest" description="Disordered" evidence="3">
    <location>
        <begin position="598"/>
        <end position="630"/>
    </location>
</feature>
<dbReference type="FunFam" id="1.25.40.10:FF:000090">
    <property type="entry name" value="Pentatricopeptide repeat-containing protein, chloroplastic"/>
    <property type="match status" value="1"/>
</dbReference>
<dbReference type="EMBL" id="NMUH01000899">
    <property type="protein sequence ID" value="MQL86428.1"/>
    <property type="molecule type" value="Genomic_DNA"/>
</dbReference>
<dbReference type="AlphaFoldDB" id="A0A843USG4"/>
<keyword evidence="1" id="KW-0677">Repeat</keyword>
<feature type="region of interest" description="Disordered" evidence="3">
    <location>
        <begin position="690"/>
        <end position="712"/>
    </location>
</feature>
<dbReference type="PROSITE" id="PS51375">
    <property type="entry name" value="PPR"/>
    <property type="match status" value="5"/>
</dbReference>
<feature type="repeat" description="PPR" evidence="2">
    <location>
        <begin position="220"/>
        <end position="254"/>
    </location>
</feature>
<dbReference type="Pfam" id="PF01535">
    <property type="entry name" value="PPR"/>
    <property type="match status" value="8"/>
</dbReference>
<dbReference type="PANTHER" id="PTHR47926">
    <property type="entry name" value="PENTATRICOPEPTIDE REPEAT-CONTAINING PROTEIN"/>
    <property type="match status" value="1"/>
</dbReference>
<accession>A0A843USG4</accession>
<proteinExistence type="predicted"/>
<evidence type="ECO:0000313" key="4">
    <source>
        <dbReference type="EMBL" id="MQL86428.1"/>
    </source>
</evidence>
<name>A0A843USG4_COLES</name>
<dbReference type="InterPro" id="IPR046848">
    <property type="entry name" value="E_motif"/>
</dbReference>
<dbReference type="InterPro" id="IPR046960">
    <property type="entry name" value="PPR_At4g14850-like_plant"/>
</dbReference>
<evidence type="ECO:0000256" key="2">
    <source>
        <dbReference type="PROSITE-ProRule" id="PRU00708"/>
    </source>
</evidence>
<evidence type="ECO:0000256" key="1">
    <source>
        <dbReference type="ARBA" id="ARBA00022737"/>
    </source>
</evidence>
<evidence type="ECO:0008006" key="6">
    <source>
        <dbReference type="Google" id="ProtNLM"/>
    </source>
</evidence>
<dbReference type="GO" id="GO:0009451">
    <property type="term" value="P:RNA modification"/>
    <property type="evidence" value="ECO:0007669"/>
    <property type="project" value="InterPro"/>
</dbReference>
<feature type="repeat" description="PPR" evidence="2">
    <location>
        <begin position="118"/>
        <end position="152"/>
    </location>
</feature>
<keyword evidence="5" id="KW-1185">Reference proteome</keyword>
<dbReference type="InterPro" id="IPR002885">
    <property type="entry name" value="PPR_rpt"/>
</dbReference>
<reference evidence="4" key="1">
    <citation type="submission" date="2017-07" db="EMBL/GenBank/DDBJ databases">
        <title>Taro Niue Genome Assembly and Annotation.</title>
        <authorList>
            <person name="Atibalentja N."/>
            <person name="Keating K."/>
            <person name="Fields C.J."/>
        </authorList>
    </citation>
    <scope>NUCLEOTIDE SEQUENCE</scope>
    <source>
        <strain evidence="4">Niue_2</strain>
        <tissue evidence="4">Leaf</tissue>
    </source>
</reference>
<evidence type="ECO:0000313" key="5">
    <source>
        <dbReference type="Proteomes" id="UP000652761"/>
    </source>
</evidence>
<comment type="caution">
    <text evidence="4">The sequence shown here is derived from an EMBL/GenBank/DDBJ whole genome shotgun (WGS) entry which is preliminary data.</text>
</comment>
<dbReference type="NCBIfam" id="TIGR00756">
    <property type="entry name" value="PPR"/>
    <property type="match status" value="4"/>
</dbReference>
<dbReference type="Pfam" id="PF13041">
    <property type="entry name" value="PPR_2"/>
    <property type="match status" value="1"/>
</dbReference>
<dbReference type="Proteomes" id="UP000652761">
    <property type="component" value="Unassembled WGS sequence"/>
</dbReference>